<proteinExistence type="predicted"/>
<dbReference type="SUPFAM" id="SSF53955">
    <property type="entry name" value="Lysozyme-like"/>
    <property type="match status" value="1"/>
</dbReference>
<dbReference type="AlphaFoldDB" id="A0A8J3VMG7"/>
<dbReference type="Pfam" id="PF13406">
    <property type="entry name" value="SLT_2"/>
    <property type="match status" value="1"/>
</dbReference>
<dbReference type="EMBL" id="BONZ01000006">
    <property type="protein sequence ID" value="GIH12294.1"/>
    <property type="molecule type" value="Genomic_DNA"/>
</dbReference>
<dbReference type="Gene3D" id="1.10.530.10">
    <property type="match status" value="1"/>
</dbReference>
<name>A0A8J3VMG7_9ACTN</name>
<dbReference type="Proteomes" id="UP000642748">
    <property type="component" value="Unassembled WGS sequence"/>
</dbReference>
<dbReference type="InterPro" id="IPR043426">
    <property type="entry name" value="MltB-like"/>
</dbReference>
<protein>
    <submittedName>
        <fullName evidence="3">Murein transglycosylase</fullName>
    </submittedName>
</protein>
<keyword evidence="4" id="KW-1185">Reference proteome</keyword>
<evidence type="ECO:0000259" key="2">
    <source>
        <dbReference type="Pfam" id="PF13406"/>
    </source>
</evidence>
<organism evidence="3 4">
    <name type="scientific">Rugosimonospora africana</name>
    <dbReference type="NCBI Taxonomy" id="556532"/>
    <lineage>
        <taxon>Bacteria</taxon>
        <taxon>Bacillati</taxon>
        <taxon>Actinomycetota</taxon>
        <taxon>Actinomycetes</taxon>
        <taxon>Micromonosporales</taxon>
        <taxon>Micromonosporaceae</taxon>
        <taxon>Rugosimonospora</taxon>
    </lineage>
</organism>
<dbReference type="InterPro" id="IPR023346">
    <property type="entry name" value="Lysozyme-like_dom_sf"/>
</dbReference>
<evidence type="ECO:0000256" key="1">
    <source>
        <dbReference type="SAM" id="MobiDB-lite"/>
    </source>
</evidence>
<evidence type="ECO:0000313" key="3">
    <source>
        <dbReference type="EMBL" id="GIH12294.1"/>
    </source>
</evidence>
<dbReference type="InterPro" id="IPR031304">
    <property type="entry name" value="SLT_2"/>
</dbReference>
<dbReference type="PANTHER" id="PTHR30163">
    <property type="entry name" value="MEMBRANE-BOUND LYTIC MUREIN TRANSGLYCOSYLASE B"/>
    <property type="match status" value="1"/>
</dbReference>
<dbReference type="GO" id="GO:0008933">
    <property type="term" value="F:peptidoglycan lytic transglycosylase activity"/>
    <property type="evidence" value="ECO:0007669"/>
    <property type="project" value="TreeGrafter"/>
</dbReference>
<gene>
    <name evidence="3" type="ORF">Raf01_04660</name>
</gene>
<reference evidence="3" key="1">
    <citation type="submission" date="2021-01" db="EMBL/GenBank/DDBJ databases">
        <title>Whole genome shotgun sequence of Rugosimonospora africana NBRC 104875.</title>
        <authorList>
            <person name="Komaki H."/>
            <person name="Tamura T."/>
        </authorList>
    </citation>
    <scope>NUCLEOTIDE SEQUENCE</scope>
    <source>
        <strain evidence="3">NBRC 104875</strain>
    </source>
</reference>
<dbReference type="RefSeq" id="WP_203916008.1">
    <property type="nucleotide sequence ID" value="NZ_BONZ01000006.1"/>
</dbReference>
<evidence type="ECO:0000313" key="4">
    <source>
        <dbReference type="Proteomes" id="UP000642748"/>
    </source>
</evidence>
<feature type="region of interest" description="Disordered" evidence="1">
    <location>
        <begin position="50"/>
        <end position="97"/>
    </location>
</feature>
<sequence length="289" mass="30070">MAATGRALHRWALRPSGRFVLPALALAALLALAGGAGGYLVPATAPDKPLSQADPHAAGADGTQPSAPDGLDPDATPLPGATDLPTDEPTGTTAAVTRPEDVLAGWATKLSPVLGIPIVALEAYGYAQLWSQQSLPSCHLTWTTLAGIGKVESNHGRTNGAVLQQDGRAMPPIIGLTLDGTGERAKIPDTDHGRYDGDMIYDHAIGPMQFLPNTWGKYQVDADQDGSADPNDINDAALAAADYLCAGGRNLSVPADWRSAILSYNDLDSYADDVFAAADNYGMQSRTVS</sequence>
<dbReference type="GO" id="GO:0009253">
    <property type="term" value="P:peptidoglycan catabolic process"/>
    <property type="evidence" value="ECO:0007669"/>
    <property type="project" value="TreeGrafter"/>
</dbReference>
<comment type="caution">
    <text evidence="3">The sequence shown here is derived from an EMBL/GenBank/DDBJ whole genome shotgun (WGS) entry which is preliminary data.</text>
</comment>
<feature type="domain" description="Transglycosylase SLT" evidence="2">
    <location>
        <begin position="204"/>
        <end position="247"/>
    </location>
</feature>
<dbReference type="PANTHER" id="PTHR30163:SF8">
    <property type="entry name" value="LYTIC MUREIN TRANSGLYCOSYLASE"/>
    <property type="match status" value="1"/>
</dbReference>
<accession>A0A8J3VMG7</accession>